<protein>
    <submittedName>
        <fullName evidence="5">Sulfatase-like hydrolase/transferase</fullName>
    </submittedName>
</protein>
<dbReference type="PANTHER" id="PTHR45953">
    <property type="entry name" value="IDURONATE 2-SULFATASE"/>
    <property type="match status" value="1"/>
</dbReference>
<evidence type="ECO:0000256" key="1">
    <source>
        <dbReference type="ARBA" id="ARBA00022723"/>
    </source>
</evidence>
<reference evidence="6" key="1">
    <citation type="journal article" date="2019" name="Int. J. Syst. Evol. Microbiol.">
        <title>The Global Catalogue of Microorganisms (GCM) 10K type strain sequencing project: providing services to taxonomists for standard genome sequencing and annotation.</title>
        <authorList>
            <consortium name="The Broad Institute Genomics Platform"/>
            <consortium name="The Broad Institute Genome Sequencing Center for Infectious Disease"/>
            <person name="Wu L."/>
            <person name="Ma J."/>
        </authorList>
    </citation>
    <scope>NUCLEOTIDE SEQUENCE [LARGE SCALE GENOMIC DNA]</scope>
    <source>
        <strain evidence="6">JCM 17130</strain>
    </source>
</reference>
<evidence type="ECO:0000313" key="6">
    <source>
        <dbReference type="Proteomes" id="UP001597277"/>
    </source>
</evidence>
<gene>
    <name evidence="5" type="ORF">ACFSE6_17390</name>
</gene>
<dbReference type="Gene3D" id="3.40.720.10">
    <property type="entry name" value="Alkaline Phosphatase, subunit A"/>
    <property type="match status" value="1"/>
</dbReference>
<organism evidence="5 6">
    <name type="scientific">Georgenia deserti</name>
    <dbReference type="NCBI Taxonomy" id="2093781"/>
    <lineage>
        <taxon>Bacteria</taxon>
        <taxon>Bacillati</taxon>
        <taxon>Actinomycetota</taxon>
        <taxon>Actinomycetes</taxon>
        <taxon>Micrococcales</taxon>
        <taxon>Bogoriellaceae</taxon>
        <taxon>Georgenia</taxon>
    </lineage>
</organism>
<comment type="caution">
    <text evidence="5">The sequence shown here is derived from an EMBL/GenBank/DDBJ whole genome shotgun (WGS) entry which is preliminary data.</text>
</comment>
<dbReference type="InterPro" id="IPR000917">
    <property type="entry name" value="Sulfatase_N"/>
</dbReference>
<keyword evidence="1" id="KW-0479">Metal-binding</keyword>
<feature type="region of interest" description="Disordered" evidence="3">
    <location>
        <begin position="457"/>
        <end position="479"/>
    </location>
</feature>
<evidence type="ECO:0000256" key="2">
    <source>
        <dbReference type="ARBA" id="ARBA00022801"/>
    </source>
</evidence>
<evidence type="ECO:0000256" key="3">
    <source>
        <dbReference type="SAM" id="MobiDB-lite"/>
    </source>
</evidence>
<name>A0ABW4LBD1_9MICO</name>
<keyword evidence="6" id="KW-1185">Reference proteome</keyword>
<proteinExistence type="predicted"/>
<dbReference type="Proteomes" id="UP001597277">
    <property type="component" value="Unassembled WGS sequence"/>
</dbReference>
<dbReference type="InterPro" id="IPR017850">
    <property type="entry name" value="Alkaline_phosphatase_core_sf"/>
</dbReference>
<dbReference type="Pfam" id="PF00884">
    <property type="entry name" value="Sulfatase"/>
    <property type="match status" value="1"/>
</dbReference>
<evidence type="ECO:0000259" key="4">
    <source>
        <dbReference type="Pfam" id="PF00884"/>
    </source>
</evidence>
<evidence type="ECO:0000313" key="5">
    <source>
        <dbReference type="EMBL" id="MFD1719622.1"/>
    </source>
</evidence>
<dbReference type="EMBL" id="JBHUEE010000011">
    <property type="protein sequence ID" value="MFD1719622.1"/>
    <property type="molecule type" value="Genomic_DNA"/>
</dbReference>
<dbReference type="SUPFAM" id="SSF53649">
    <property type="entry name" value="Alkaline phosphatase-like"/>
    <property type="match status" value="1"/>
</dbReference>
<dbReference type="RefSeq" id="WP_388010287.1">
    <property type="nucleotide sequence ID" value="NZ_JBHUEE010000011.1"/>
</dbReference>
<dbReference type="PANTHER" id="PTHR45953:SF1">
    <property type="entry name" value="IDURONATE 2-SULFATASE"/>
    <property type="match status" value="1"/>
</dbReference>
<sequence length="479" mass="53833">MTPSNRPNVLLITVDHWFGQLLGAAGHPVVQTPTLDQLARAGTRYCRAYSESPVCVPARRTIMTGTAPRTHGDRIFQQDLPMPELPTLAQTFRDHGYQATAVGKLHVFPQRARIGFDDVILSEEGRAQWGVADDYERHLAAEGYAGQAYTHGMSNNQYVQRPWHLPERLHVTHWATRQMAEVITRRDPTRPAFWYLSYTAPHPPLTPPREYLEMYDGIEMDPPTVGNWATDPAALPVQLHNRRHADAPEGFRDHELQAAKRAFYAQCTYVDHQLRVVIGTLREQGLLDDTVIMFTSDHGDMLGDHGLWAKRVFYEKSANVPMLLVGPTGDARVGEGVVDDRLIGLQDVMPTLLDMAGLPVPETVEGRSMLGPPRGVLHGEFGERDEATRMAHDGRYKLVYYPMGNITQLFDVESDPLDEHDLAGSPEHADVVERLQRVIVDRAYGNDEEWIRDGALVGLPPRHPERTADRGLSQQRGLH</sequence>
<keyword evidence="2" id="KW-0378">Hydrolase</keyword>
<feature type="domain" description="Sulfatase N-terminal" evidence="4">
    <location>
        <begin position="7"/>
        <end position="357"/>
    </location>
</feature>
<accession>A0ABW4LBD1</accession>